<dbReference type="AlphaFoldDB" id="A0A8H7K197"/>
<dbReference type="PROSITE" id="PS50048">
    <property type="entry name" value="ZN2_CY6_FUNGAL_2"/>
    <property type="match status" value="1"/>
</dbReference>
<dbReference type="Pfam" id="PF00172">
    <property type="entry name" value="Zn_clus"/>
    <property type="match status" value="1"/>
</dbReference>
<dbReference type="GO" id="GO:0008270">
    <property type="term" value="F:zinc ion binding"/>
    <property type="evidence" value="ECO:0007669"/>
    <property type="project" value="InterPro"/>
</dbReference>
<name>A0A8H7K197_BIOOC</name>
<gene>
    <name evidence="3" type="ORF">IM811_006464</name>
</gene>
<proteinExistence type="predicted"/>
<evidence type="ECO:0000259" key="2">
    <source>
        <dbReference type="PROSITE" id="PS50048"/>
    </source>
</evidence>
<organism evidence="3 4">
    <name type="scientific">Bionectria ochroleuca</name>
    <name type="common">Gliocladium roseum</name>
    <dbReference type="NCBI Taxonomy" id="29856"/>
    <lineage>
        <taxon>Eukaryota</taxon>
        <taxon>Fungi</taxon>
        <taxon>Dikarya</taxon>
        <taxon>Ascomycota</taxon>
        <taxon>Pezizomycotina</taxon>
        <taxon>Sordariomycetes</taxon>
        <taxon>Hypocreomycetidae</taxon>
        <taxon>Hypocreales</taxon>
        <taxon>Bionectriaceae</taxon>
        <taxon>Clonostachys</taxon>
    </lineage>
</organism>
<dbReference type="PANTHER" id="PTHR38111">
    <property type="entry name" value="ZN(2)-C6 FUNGAL-TYPE DOMAIN-CONTAINING PROTEIN-RELATED"/>
    <property type="match status" value="1"/>
</dbReference>
<evidence type="ECO:0000313" key="4">
    <source>
        <dbReference type="Proteomes" id="UP000616885"/>
    </source>
</evidence>
<evidence type="ECO:0000313" key="3">
    <source>
        <dbReference type="EMBL" id="KAF9743373.1"/>
    </source>
</evidence>
<dbReference type="Proteomes" id="UP000616885">
    <property type="component" value="Unassembled WGS sequence"/>
</dbReference>
<dbReference type="PANTHER" id="PTHR38111:SF11">
    <property type="entry name" value="TRANSCRIPTION FACTOR DOMAIN-CONTAINING PROTEIN-RELATED"/>
    <property type="match status" value="1"/>
</dbReference>
<sequence length="482" mass="54703">MPGVPSYRGCDECRRHKKKCNQTSTVCERCLRLGIPCMGKGKIRYKFIPQTRELYSQPNQFTGQHRQPRWHRWQTVPQSPPLVWMPPQMPSNAADMLTAEFTSLLIVTNPKYDLACFGDWFASVPMRLGGNEILDAAANAFIQGYAQLRGHRAGRIVEALSKYGHALSLLRKALQDPAKAKSPSVLGAIYLLLVSQSWCSKELEIVRTSHMDGILYVLNTSAGEEWKDEFEAELRLSMLYAASFEAIINPAVNLDPWYLSFHNPVYGPHRSLDKDFTQPIQSFDFLVRMDIPKFIREPELYSNEMHAAYQRLLLEKPFIMKYTSATTETVGSEDPHWADNHVRRVQVAGRCISLLCYALILNAFLSALDPLDTTLYTEAVDLAREAVRISNLLASHVPSRCAKLMPAGLYAAWLATNEPDIISGIQDTLAKYEVFFVDANHLRRFDKLKKQIRGIRENKWAAMESSLMLGGSWDMFSDFGLK</sequence>
<dbReference type="Gene3D" id="4.10.240.10">
    <property type="entry name" value="Zn(2)-C6 fungal-type DNA-binding domain"/>
    <property type="match status" value="1"/>
</dbReference>
<feature type="domain" description="Zn(2)-C6 fungal-type" evidence="2">
    <location>
        <begin position="9"/>
        <end position="37"/>
    </location>
</feature>
<comment type="caution">
    <text evidence="3">The sequence shown here is derived from an EMBL/GenBank/DDBJ whole genome shotgun (WGS) entry which is preliminary data.</text>
</comment>
<dbReference type="SMART" id="SM00066">
    <property type="entry name" value="GAL4"/>
    <property type="match status" value="1"/>
</dbReference>
<dbReference type="CDD" id="cd00067">
    <property type="entry name" value="GAL4"/>
    <property type="match status" value="1"/>
</dbReference>
<evidence type="ECO:0000256" key="1">
    <source>
        <dbReference type="ARBA" id="ARBA00023242"/>
    </source>
</evidence>
<dbReference type="SUPFAM" id="SSF57701">
    <property type="entry name" value="Zn2/Cys6 DNA-binding domain"/>
    <property type="match status" value="1"/>
</dbReference>
<keyword evidence="1" id="KW-0539">Nucleus</keyword>
<dbReference type="InterPro" id="IPR053178">
    <property type="entry name" value="Osmoadaptation_assoc"/>
</dbReference>
<dbReference type="InterPro" id="IPR001138">
    <property type="entry name" value="Zn2Cys6_DnaBD"/>
</dbReference>
<accession>A0A8H7K197</accession>
<reference evidence="3" key="1">
    <citation type="submission" date="2020-10" db="EMBL/GenBank/DDBJ databases">
        <title>High-Quality Genome Resource of Clonostachys rosea strain S41 by Oxford Nanopore Long-Read Sequencing.</title>
        <authorList>
            <person name="Wang H."/>
        </authorList>
    </citation>
    <scope>NUCLEOTIDE SEQUENCE</scope>
    <source>
        <strain evidence="3">S41</strain>
    </source>
</reference>
<protein>
    <recommendedName>
        <fullName evidence="2">Zn(2)-C6 fungal-type domain-containing protein</fullName>
    </recommendedName>
</protein>
<dbReference type="GO" id="GO:0000981">
    <property type="term" value="F:DNA-binding transcription factor activity, RNA polymerase II-specific"/>
    <property type="evidence" value="ECO:0007669"/>
    <property type="project" value="InterPro"/>
</dbReference>
<dbReference type="InterPro" id="IPR036864">
    <property type="entry name" value="Zn2-C6_fun-type_DNA-bd_sf"/>
</dbReference>
<dbReference type="EMBL" id="JADCTT010000017">
    <property type="protein sequence ID" value="KAF9743373.1"/>
    <property type="molecule type" value="Genomic_DNA"/>
</dbReference>
<dbReference type="PROSITE" id="PS00463">
    <property type="entry name" value="ZN2_CY6_FUNGAL_1"/>
    <property type="match status" value="1"/>
</dbReference>